<dbReference type="AlphaFoldDB" id="G0UT96"/>
<organism evidence="1">
    <name type="scientific">Trypanosoma congolense (strain IL3000)</name>
    <dbReference type="NCBI Taxonomy" id="1068625"/>
    <lineage>
        <taxon>Eukaryota</taxon>
        <taxon>Discoba</taxon>
        <taxon>Euglenozoa</taxon>
        <taxon>Kinetoplastea</taxon>
        <taxon>Metakinetoplastina</taxon>
        <taxon>Trypanosomatida</taxon>
        <taxon>Trypanosomatidae</taxon>
        <taxon>Trypanosoma</taxon>
        <taxon>Nannomonas</taxon>
    </lineage>
</organism>
<protein>
    <submittedName>
        <fullName evidence="1">Uncharacterized protein</fullName>
    </submittedName>
</protein>
<gene>
    <name evidence="1" type="ORF">TCIL3000_9_30</name>
</gene>
<reference evidence="1" key="1">
    <citation type="journal article" date="2012" name="Proc. Natl. Acad. Sci. U.S.A.">
        <title>Antigenic diversity is generated by distinct evolutionary mechanisms in African trypanosome species.</title>
        <authorList>
            <person name="Jackson A.P."/>
            <person name="Berry A."/>
            <person name="Aslett M."/>
            <person name="Allison H.C."/>
            <person name="Burton P."/>
            <person name="Vavrova-Anderson J."/>
            <person name="Brown R."/>
            <person name="Browne H."/>
            <person name="Corton N."/>
            <person name="Hauser H."/>
            <person name="Gamble J."/>
            <person name="Gilderthorp R."/>
            <person name="Marcello L."/>
            <person name="McQuillan J."/>
            <person name="Otto T.D."/>
            <person name="Quail M.A."/>
            <person name="Sanders M.J."/>
            <person name="van Tonder A."/>
            <person name="Ginger M.L."/>
            <person name="Field M.C."/>
            <person name="Barry J.D."/>
            <person name="Hertz-Fowler C."/>
            <person name="Berriman M."/>
        </authorList>
    </citation>
    <scope>NUCLEOTIDE SEQUENCE</scope>
    <source>
        <strain evidence="1">IL3000</strain>
    </source>
</reference>
<proteinExistence type="predicted"/>
<sequence>MTVAGYVAEPALLDDTVHATSDDAGSDGIAEVETVWSEGTALCIAHLRKRQQLIERLINEDTPRWFEVSIILRNIRDVLRLIVEGKCEEAQTTLNTTASFSEFLFAYRHISSYPNLKLLPTTTALQQSVHEWVESHGGVRAVVWQLSLVEDFCQLIEVIVSECGDAVASSAGNESEAFLLNSLTDVCRYCIQAASTSIPDTNTFFDRNSMRSIMDHNKSIIMRSEEEMENYEKIIKLMFAARSTLYCKCSDDLRVSVSPLVVELLSFFDNFVAGCESSHDKQDDVMARCHLTGLRLHSGGDVECTVDAFVRRYWDSATGRSSISP</sequence>
<dbReference type="VEuPathDB" id="TriTrypDB:TcIL3000_9_30"/>
<accession>G0UT96</accession>
<dbReference type="EMBL" id="HE575322">
    <property type="protein sequence ID" value="CCC92610.1"/>
    <property type="molecule type" value="Genomic_DNA"/>
</dbReference>
<name>G0UT96_TRYCI</name>
<evidence type="ECO:0000313" key="1">
    <source>
        <dbReference type="EMBL" id="CCC92610.1"/>
    </source>
</evidence>